<protein>
    <submittedName>
        <fullName evidence="2">Uncharacterized protein</fullName>
    </submittedName>
</protein>
<keyword evidence="1" id="KW-0812">Transmembrane</keyword>
<feature type="transmembrane region" description="Helical" evidence="1">
    <location>
        <begin position="33"/>
        <end position="53"/>
    </location>
</feature>
<dbReference type="KEGG" id="ajg:KKR91_02595"/>
<dbReference type="Proteomes" id="UP000676885">
    <property type="component" value="Chromosome"/>
</dbReference>
<gene>
    <name evidence="2" type="ORF">KKR91_02595</name>
</gene>
<dbReference type="AlphaFoldDB" id="A0A975R044"/>
<dbReference type="EMBL" id="CP076022">
    <property type="protein sequence ID" value="QWC10550.1"/>
    <property type="molecule type" value="Genomic_DNA"/>
</dbReference>
<keyword evidence="1" id="KW-1133">Transmembrane helix</keyword>
<keyword evidence="3" id="KW-1185">Reference proteome</keyword>
<keyword evidence="1" id="KW-0472">Membrane</keyword>
<reference evidence="2 3" key="1">
    <citation type="submission" date="2021-05" db="EMBL/GenBank/DDBJ databases">
        <title>Novel species in genus Arthrobacter.</title>
        <authorList>
            <person name="Zhang G."/>
        </authorList>
    </citation>
    <scope>NUCLEOTIDE SEQUENCE [LARGE SCALE GENOMIC DNA]</scope>
    <source>
        <strain evidence="3">zg-ZUI227</strain>
    </source>
</reference>
<accession>A0A975R044</accession>
<evidence type="ECO:0000313" key="3">
    <source>
        <dbReference type="Proteomes" id="UP000676885"/>
    </source>
</evidence>
<dbReference type="RefSeq" id="WP_210231767.1">
    <property type="nucleotide sequence ID" value="NZ_CP076022.1"/>
</dbReference>
<name>A0A975R044_9MICC</name>
<organism evidence="2 3">
    <name type="scientific">Arthrobacter jiangjiafuii</name>
    <dbReference type="NCBI Taxonomy" id="2817475"/>
    <lineage>
        <taxon>Bacteria</taxon>
        <taxon>Bacillati</taxon>
        <taxon>Actinomycetota</taxon>
        <taxon>Actinomycetes</taxon>
        <taxon>Micrococcales</taxon>
        <taxon>Micrococcaceae</taxon>
        <taxon>Arthrobacter</taxon>
    </lineage>
</organism>
<proteinExistence type="predicted"/>
<sequence>MGTGILLTAAAVVSGVVPDRAVARSFWCGLLGGGTLLVVGWVCAAAGFEAVYFSRA</sequence>
<evidence type="ECO:0000256" key="1">
    <source>
        <dbReference type="SAM" id="Phobius"/>
    </source>
</evidence>
<evidence type="ECO:0000313" key="2">
    <source>
        <dbReference type="EMBL" id="QWC10550.1"/>
    </source>
</evidence>